<evidence type="ECO:0000256" key="2">
    <source>
        <dbReference type="SAM" id="MobiDB-lite"/>
    </source>
</evidence>
<accession>A0ABD2EMQ2</accession>
<dbReference type="Proteomes" id="UP001610411">
    <property type="component" value="Unassembled WGS sequence"/>
</dbReference>
<name>A0ABD2EMQ2_DAUMA</name>
<dbReference type="PANTHER" id="PTHR31324">
    <property type="entry name" value="MORF4 FAMILY-ASSOCIATED PROTEIN 1-RELATED"/>
    <property type="match status" value="1"/>
</dbReference>
<dbReference type="Pfam" id="PF15155">
    <property type="entry name" value="MRFAP1"/>
    <property type="match status" value="1"/>
</dbReference>
<gene>
    <name evidence="3" type="ORF">WCI35_008354</name>
</gene>
<evidence type="ECO:0000313" key="3">
    <source>
        <dbReference type="EMBL" id="KAL2779974.1"/>
    </source>
</evidence>
<comment type="similarity">
    <text evidence="1">Belongs to the MORF4 family-associated protein family.</text>
</comment>
<feature type="region of interest" description="Disordered" evidence="2">
    <location>
        <begin position="1"/>
        <end position="29"/>
    </location>
</feature>
<proteinExistence type="inferred from homology"/>
<keyword evidence="4" id="KW-1185">Reference proteome</keyword>
<organism evidence="3 4">
    <name type="scientific">Daubentonia madagascariensis</name>
    <name type="common">Aye-aye</name>
    <name type="synonym">Sciurus madagascariensis</name>
    <dbReference type="NCBI Taxonomy" id="31869"/>
    <lineage>
        <taxon>Eukaryota</taxon>
        <taxon>Metazoa</taxon>
        <taxon>Chordata</taxon>
        <taxon>Craniata</taxon>
        <taxon>Vertebrata</taxon>
        <taxon>Euteleostomi</taxon>
        <taxon>Mammalia</taxon>
        <taxon>Eutheria</taxon>
        <taxon>Euarchontoglires</taxon>
        <taxon>Primates</taxon>
        <taxon>Strepsirrhini</taxon>
        <taxon>Chiromyiformes</taxon>
        <taxon>Daubentoniidae</taxon>
        <taxon>Daubentonia</taxon>
    </lineage>
</organism>
<dbReference type="AlphaFoldDB" id="A0ABD2EMQ2"/>
<dbReference type="EMBL" id="JBFSEQ010000003">
    <property type="protein sequence ID" value="KAL2779974.1"/>
    <property type="molecule type" value="Genomic_DNA"/>
</dbReference>
<reference evidence="3 4" key="1">
    <citation type="journal article" date="2024" name="G3 (Bethesda)">
        <title>A hybrid genome assembly of the endangered aye-aye (Daubentonia madagascariensis).</title>
        <authorList>
            <person name="Versoza C.J."/>
            <person name="Pfeifer S.P."/>
        </authorList>
    </citation>
    <scope>NUCLEOTIDE SEQUENCE [LARGE SCALE GENOMIC DNA]</scope>
    <source>
        <strain evidence="3">6821</strain>
    </source>
</reference>
<protein>
    <submittedName>
        <fullName evidence="3">MORF4 family-associated protein 1-like protein UPP</fullName>
    </submittedName>
</protein>
<dbReference type="PANTHER" id="PTHR31324:SF3">
    <property type="entry name" value="MORF4 FAMILY ASSOCIATED PROTEIN 1 LIKE 2"/>
    <property type="match status" value="1"/>
</dbReference>
<sequence>MRPVDADEAREPEEDLGGLRSPTLRAGREDLASLEREHVRARCRARRTLMEIESLLDEIRSEVEASEGSALGPARRARAEAEERVVRLCAKVEKKAVEAARMGRRIVELHRQMGGCECH</sequence>
<evidence type="ECO:0000256" key="1">
    <source>
        <dbReference type="ARBA" id="ARBA00005515"/>
    </source>
</evidence>
<dbReference type="InterPro" id="IPR029254">
    <property type="entry name" value="MRFAP1"/>
</dbReference>
<comment type="caution">
    <text evidence="3">The sequence shown here is derived from an EMBL/GenBank/DDBJ whole genome shotgun (WGS) entry which is preliminary data.</text>
</comment>
<evidence type="ECO:0000313" key="4">
    <source>
        <dbReference type="Proteomes" id="UP001610411"/>
    </source>
</evidence>